<evidence type="ECO:0000256" key="6">
    <source>
        <dbReference type="ARBA" id="ARBA00022737"/>
    </source>
</evidence>
<dbReference type="GO" id="GO:0097363">
    <property type="term" value="F:protein O-acetylglucosaminyltransferase activity"/>
    <property type="evidence" value="ECO:0007669"/>
    <property type="project" value="UniProtKB-EC"/>
</dbReference>
<evidence type="ECO:0000313" key="11">
    <source>
        <dbReference type="EMBL" id="KAF5386146.1"/>
    </source>
</evidence>
<evidence type="ECO:0000259" key="10">
    <source>
        <dbReference type="Pfam" id="PF13844"/>
    </source>
</evidence>
<evidence type="ECO:0000256" key="2">
    <source>
        <dbReference type="ARBA" id="ARBA00005386"/>
    </source>
</evidence>
<keyword evidence="7 8" id="KW-0802">TPR repeat</keyword>
<dbReference type="InterPro" id="IPR011990">
    <property type="entry name" value="TPR-like_helical_dom_sf"/>
</dbReference>
<dbReference type="PANTHER" id="PTHR44998:SF1">
    <property type="entry name" value="UDP-N-ACETYLGLUCOSAMINE--PEPTIDE N-ACETYLGLUCOSAMINYLTRANSFERASE 110 KDA SUBUNIT"/>
    <property type="match status" value="1"/>
</dbReference>
<dbReference type="EC" id="2.4.1.255" evidence="3"/>
<dbReference type="PROSITE" id="PS50293">
    <property type="entry name" value="TPR_REGION"/>
    <property type="match status" value="1"/>
</dbReference>
<keyword evidence="5" id="KW-0808">Transferase</keyword>
<feature type="region of interest" description="Disordered" evidence="9">
    <location>
        <begin position="59"/>
        <end position="91"/>
    </location>
</feature>
<proteinExistence type="inferred from homology"/>
<dbReference type="SUPFAM" id="SSF48452">
    <property type="entry name" value="TPR-like"/>
    <property type="match status" value="1"/>
</dbReference>
<feature type="repeat" description="TPR" evidence="8">
    <location>
        <begin position="567"/>
        <end position="600"/>
    </location>
</feature>
<dbReference type="Pfam" id="PF13181">
    <property type="entry name" value="TPR_8"/>
    <property type="match status" value="1"/>
</dbReference>
<sequence>MNLSSGVHEKRSFAGSSSGHRNEEDNLLDEMHDQASNPGPYVAINRPVDSQCLPIISNMITDESLGPRTSHDRRSTRQLHSENPQATTELESRVQAIRPIEEDSPRLSQFNPLESTLCRDILLSYVQRDYLASVKPNSSRLAPVPIHRPNTSHSLGRDGDMHALLTVLRTFHPTHLPTLLLLGCLYFTSGDLDLSLEINQDILRLEPNHIEAMCNIGCIMKAMNKPEAAYEWWWKALRSQPMYWDVTDNLLDLILESRSSGQSDVPMINKRALEVCEFVLSSLVDETGHLRGQVPPEQLFRFQNMYCTRANLLHTSTERYVGQALDSYSHAIDLALMTQPIVDKDSEQVSFRDLITATCISALFLMDESMIPKKIARLLGFDGKLDLRRPGFSILHTVQRLGNRLISALHEIGFDVLPLILLEPEQIEHLPRLLFAASRCVLPSNCTRDSSGTLTLLPESVRVVTNKVSSKVILMIAKHFHEALAGATLVDGTFQSSSISTSLVLVLYYLALAIFPSAIAYNNLGAMISTLGSSMILSIDGQRKTVGTEHFITAFYRRGLQLDPTHAHLLTNLGSALKEKGDVSDAIRLYSKAIEMNPELDVALVNLGNALRDAGRPWDSIQFYQRALDIKPLPDATCGLASTLSAICDWRGRGWLQPELGMVQTLPACLPHEDSHSGWIRDLVATCEQQLREGYAQNIGLLRRTYTLQQWLQKVQSVYDRPLCRRQWDRWEHCLRLFYTEFDHVQRCVNEGGYVVRLVEWLSRGLQRRWYIESYGQVSQFHSQDSRPKLAQQDAFTRPLVPSIGHFPVPALLPFHTLAALVRRDPRTIRLISHRNALRISYDTLTQSWLPQHVYPPPPPPYMGRLNIGYVSRDFTDHPLAHLVQSIFKFHDPEKFNVHVYATSQDDGSLYRQKIAKESPAFLDVSSWKLDAIVNRIVDDQIHILINLGGFARGSKNDIFAARPCPVQILMMGFPGSLGAGWCDYLVGDVISCPKDMRRDSGSEDDDEVLDVGVEPDPEGPASDWIFTEKIIYMPVGGGSSKHSTSLHTFMVTDHKQSFNRGARMNFEEEEEERLLKRRTIFTDLTSDTFIFANFNQGVPGSILWLLRFPAAGEEHLKRTARAWANEEVASRIRFTDVAPKEEHVQRGRVADLFLDTAEAWTWHSVLWSGTPIVTWPKHRHKMCSRVGASIANATGFGEKMIVESVEEYKERAIFLAIQHQRVKGDADGTESELTSLRRDLHRNRYTMPLFDTERWTLNFEKACWVAWKRWVAGVDLLESKSDITVTDSGEIKR</sequence>
<evidence type="ECO:0000256" key="9">
    <source>
        <dbReference type="SAM" id="MobiDB-lite"/>
    </source>
</evidence>
<evidence type="ECO:0000256" key="4">
    <source>
        <dbReference type="ARBA" id="ARBA00022676"/>
    </source>
</evidence>
<dbReference type="Proteomes" id="UP000565441">
    <property type="component" value="Unassembled WGS sequence"/>
</dbReference>
<evidence type="ECO:0000256" key="8">
    <source>
        <dbReference type="PROSITE-ProRule" id="PRU00339"/>
    </source>
</evidence>
<evidence type="ECO:0000256" key="3">
    <source>
        <dbReference type="ARBA" id="ARBA00011970"/>
    </source>
</evidence>
<dbReference type="PANTHER" id="PTHR44998">
    <property type="match status" value="1"/>
</dbReference>
<dbReference type="OrthoDB" id="2995396at2759"/>
<keyword evidence="12" id="KW-1185">Reference proteome</keyword>
<feature type="domain" description="O-GlcNAc transferase C-terminal" evidence="10">
    <location>
        <begin position="1092"/>
        <end position="1258"/>
    </location>
</feature>
<feature type="region of interest" description="Disordered" evidence="9">
    <location>
        <begin position="1"/>
        <end position="24"/>
    </location>
</feature>
<dbReference type="Gene3D" id="1.25.40.10">
    <property type="entry name" value="Tetratricopeptide repeat domain"/>
    <property type="match status" value="3"/>
</dbReference>
<dbReference type="InterPro" id="IPR029489">
    <property type="entry name" value="OGT/SEC/SPY_C"/>
</dbReference>
<accession>A0A8H5HME2</accession>
<evidence type="ECO:0000313" key="12">
    <source>
        <dbReference type="Proteomes" id="UP000565441"/>
    </source>
</evidence>
<dbReference type="Gene3D" id="3.40.50.2000">
    <property type="entry name" value="Glycogen Phosphorylase B"/>
    <property type="match status" value="1"/>
</dbReference>
<dbReference type="Pfam" id="PF13844">
    <property type="entry name" value="Glyco_transf_41"/>
    <property type="match status" value="2"/>
</dbReference>
<evidence type="ECO:0000256" key="5">
    <source>
        <dbReference type="ARBA" id="ARBA00022679"/>
    </source>
</evidence>
<organism evidence="11 12">
    <name type="scientific">Tricholomella constricta</name>
    <dbReference type="NCBI Taxonomy" id="117010"/>
    <lineage>
        <taxon>Eukaryota</taxon>
        <taxon>Fungi</taxon>
        <taxon>Dikarya</taxon>
        <taxon>Basidiomycota</taxon>
        <taxon>Agaricomycotina</taxon>
        <taxon>Agaricomycetes</taxon>
        <taxon>Agaricomycetidae</taxon>
        <taxon>Agaricales</taxon>
        <taxon>Tricholomatineae</taxon>
        <taxon>Lyophyllaceae</taxon>
        <taxon>Tricholomella</taxon>
    </lineage>
</organism>
<feature type="repeat" description="TPR" evidence="8">
    <location>
        <begin position="176"/>
        <end position="209"/>
    </location>
</feature>
<comment type="pathway">
    <text evidence="1">Protein modification; protein glycosylation.</text>
</comment>
<dbReference type="PROSITE" id="PS50005">
    <property type="entry name" value="TPR"/>
    <property type="match status" value="2"/>
</dbReference>
<keyword evidence="4" id="KW-0328">Glycosyltransferase</keyword>
<comment type="caution">
    <text evidence="11">The sequence shown here is derived from an EMBL/GenBank/DDBJ whole genome shotgun (WGS) entry which is preliminary data.</text>
</comment>
<reference evidence="11 12" key="1">
    <citation type="journal article" date="2020" name="ISME J.">
        <title>Uncovering the hidden diversity of litter-decomposition mechanisms in mushroom-forming fungi.</title>
        <authorList>
            <person name="Floudas D."/>
            <person name="Bentzer J."/>
            <person name="Ahren D."/>
            <person name="Johansson T."/>
            <person name="Persson P."/>
            <person name="Tunlid A."/>
        </authorList>
    </citation>
    <scope>NUCLEOTIDE SEQUENCE [LARGE SCALE GENOMIC DNA]</scope>
    <source>
        <strain evidence="11 12">CBS 661.87</strain>
    </source>
</reference>
<comment type="similarity">
    <text evidence="2">Belongs to the glycosyltransferase 41 family. O-GlcNAc transferase subfamily.</text>
</comment>
<dbReference type="Gene3D" id="3.40.50.11380">
    <property type="match status" value="2"/>
</dbReference>
<dbReference type="InterPro" id="IPR019734">
    <property type="entry name" value="TPR_rpt"/>
</dbReference>
<evidence type="ECO:0000256" key="1">
    <source>
        <dbReference type="ARBA" id="ARBA00004922"/>
    </source>
</evidence>
<feature type="domain" description="O-GlcNAc transferase C-terminal" evidence="10">
    <location>
        <begin position="850"/>
        <end position="998"/>
    </location>
</feature>
<protein>
    <recommendedName>
        <fullName evidence="3">protein O-GlcNAc transferase</fullName>
        <ecNumber evidence="3">2.4.1.255</ecNumber>
    </recommendedName>
</protein>
<keyword evidence="6" id="KW-0677">Repeat</keyword>
<dbReference type="EMBL" id="JAACJP010000003">
    <property type="protein sequence ID" value="KAF5386146.1"/>
    <property type="molecule type" value="Genomic_DNA"/>
</dbReference>
<evidence type="ECO:0000256" key="7">
    <source>
        <dbReference type="ARBA" id="ARBA00022803"/>
    </source>
</evidence>
<dbReference type="GO" id="GO:0006493">
    <property type="term" value="P:protein O-linked glycosylation"/>
    <property type="evidence" value="ECO:0007669"/>
    <property type="project" value="TreeGrafter"/>
</dbReference>
<name>A0A8H5HME2_9AGAR</name>
<gene>
    <name evidence="11" type="ORF">D9615_002508</name>
</gene>
<dbReference type="SMART" id="SM00028">
    <property type="entry name" value="TPR"/>
    <property type="match status" value="4"/>
</dbReference>